<protein>
    <submittedName>
        <fullName evidence="9">TIR domain containing adaptor molecule 1</fullName>
    </submittedName>
</protein>
<dbReference type="InterPro" id="IPR046946">
    <property type="entry name" value="TCAM1/2"/>
</dbReference>
<dbReference type="Gene3D" id="3.40.50.10140">
    <property type="entry name" value="Toll/interleukin-1 receptor homology (TIR) domain"/>
    <property type="match status" value="1"/>
</dbReference>
<dbReference type="GO" id="GO:0045087">
    <property type="term" value="P:innate immune response"/>
    <property type="evidence" value="ECO:0007669"/>
    <property type="project" value="UniProtKB-KW"/>
</dbReference>
<reference evidence="9" key="1">
    <citation type="submission" date="2025-08" db="UniProtKB">
        <authorList>
            <consortium name="Ensembl"/>
        </authorList>
    </citation>
    <scope>IDENTIFICATION</scope>
</reference>
<proteinExistence type="predicted"/>
<dbReference type="PANTHER" id="PTHR47230:SF1">
    <property type="entry name" value="TIR DOMAIN-CONTAINING ADAPTER MOLECULE 1"/>
    <property type="match status" value="1"/>
</dbReference>
<dbReference type="GO" id="GO:0006954">
    <property type="term" value="P:inflammatory response"/>
    <property type="evidence" value="ECO:0007669"/>
    <property type="project" value="UniProtKB-KW"/>
</dbReference>
<reference evidence="9" key="2">
    <citation type="submission" date="2025-09" db="UniProtKB">
        <authorList>
            <consortium name="Ensembl"/>
        </authorList>
    </citation>
    <scope>IDENTIFICATION</scope>
</reference>
<feature type="region of interest" description="Disordered" evidence="7">
    <location>
        <begin position="273"/>
        <end position="317"/>
    </location>
</feature>
<feature type="compositionally biased region" description="Polar residues" evidence="7">
    <location>
        <begin position="295"/>
        <end position="313"/>
    </location>
</feature>
<keyword evidence="10" id="KW-1185">Reference proteome</keyword>
<keyword evidence="4" id="KW-0399">Innate immunity</keyword>
<evidence type="ECO:0000256" key="2">
    <source>
        <dbReference type="ARBA" id="ARBA00022490"/>
    </source>
</evidence>
<keyword evidence="2" id="KW-0963">Cytoplasm</keyword>
<dbReference type="PROSITE" id="PS50104">
    <property type="entry name" value="TIR"/>
    <property type="match status" value="1"/>
</dbReference>
<dbReference type="Pfam" id="PF17798">
    <property type="entry name" value="TRIF-NTD"/>
    <property type="match status" value="1"/>
</dbReference>
<dbReference type="GO" id="GO:0043123">
    <property type="term" value="P:positive regulation of canonical NF-kappaB signal transduction"/>
    <property type="evidence" value="ECO:0007669"/>
    <property type="project" value="TreeGrafter"/>
</dbReference>
<accession>A0A8C7INV0</accession>
<keyword evidence="3" id="KW-0597">Phosphoprotein</keyword>
<evidence type="ECO:0000256" key="5">
    <source>
        <dbReference type="ARBA" id="ARBA00022859"/>
    </source>
</evidence>
<dbReference type="Gene3D" id="1.25.40.780">
    <property type="match status" value="1"/>
</dbReference>
<evidence type="ECO:0000256" key="3">
    <source>
        <dbReference type="ARBA" id="ARBA00022553"/>
    </source>
</evidence>
<keyword evidence="6" id="KW-0395">Inflammatory response</keyword>
<dbReference type="Proteomes" id="UP000694557">
    <property type="component" value="Unassembled WGS sequence"/>
</dbReference>
<dbReference type="InterPro" id="IPR035897">
    <property type="entry name" value="Toll_tir_struct_dom_sf"/>
</dbReference>
<dbReference type="GO" id="GO:0035666">
    <property type="term" value="P:TRIF-dependent toll-like receptor signaling pathway"/>
    <property type="evidence" value="ECO:0007669"/>
    <property type="project" value="InterPro"/>
</dbReference>
<organism evidence="9 10">
    <name type="scientific">Oncorhynchus kisutch</name>
    <name type="common">Coho salmon</name>
    <name type="synonym">Salmo kisutch</name>
    <dbReference type="NCBI Taxonomy" id="8019"/>
    <lineage>
        <taxon>Eukaryota</taxon>
        <taxon>Metazoa</taxon>
        <taxon>Chordata</taxon>
        <taxon>Craniata</taxon>
        <taxon>Vertebrata</taxon>
        <taxon>Euteleostomi</taxon>
        <taxon>Actinopterygii</taxon>
        <taxon>Neopterygii</taxon>
        <taxon>Teleostei</taxon>
        <taxon>Protacanthopterygii</taxon>
        <taxon>Salmoniformes</taxon>
        <taxon>Salmonidae</taxon>
        <taxon>Salmoninae</taxon>
        <taxon>Oncorhynchus</taxon>
    </lineage>
</organism>
<dbReference type="GeneTree" id="ENSGT00940000163706"/>
<name>A0A8C7INV0_ONCKI</name>
<dbReference type="PANTHER" id="PTHR47230">
    <property type="entry name" value="TIR DOMAIN-CONTAINING ADAPTER MOLECULE 1"/>
    <property type="match status" value="1"/>
</dbReference>
<evidence type="ECO:0000259" key="8">
    <source>
        <dbReference type="PROSITE" id="PS50104"/>
    </source>
</evidence>
<dbReference type="AlphaFoldDB" id="A0A8C7INV0"/>
<evidence type="ECO:0000313" key="10">
    <source>
        <dbReference type="Proteomes" id="UP000694557"/>
    </source>
</evidence>
<dbReference type="GO" id="GO:0005768">
    <property type="term" value="C:endosome"/>
    <property type="evidence" value="ECO:0007669"/>
    <property type="project" value="TreeGrafter"/>
</dbReference>
<feature type="compositionally biased region" description="Polar residues" evidence="7">
    <location>
        <begin position="226"/>
        <end position="244"/>
    </location>
</feature>
<evidence type="ECO:0000256" key="6">
    <source>
        <dbReference type="ARBA" id="ARBA00023198"/>
    </source>
</evidence>
<evidence type="ECO:0000313" key="9">
    <source>
        <dbReference type="Ensembl" id="ENSOKIP00005075967.1"/>
    </source>
</evidence>
<gene>
    <name evidence="9" type="primary">ticam1</name>
</gene>
<feature type="region of interest" description="Disordered" evidence="7">
    <location>
        <begin position="226"/>
        <end position="252"/>
    </location>
</feature>
<dbReference type="InterPro" id="IPR040886">
    <property type="entry name" value="TRIF_N"/>
</dbReference>
<dbReference type="Ensembl" id="ENSOKIT00005080966.1">
    <property type="protein sequence ID" value="ENSOKIP00005075967.1"/>
    <property type="gene ID" value="ENSOKIG00005032764.1"/>
</dbReference>
<dbReference type="InterPro" id="IPR000157">
    <property type="entry name" value="TIR_dom"/>
</dbReference>
<comment type="subcellular location">
    <subcellularLocation>
        <location evidence="1">Cytoplasm</location>
    </subcellularLocation>
</comment>
<sequence>MRFPLGVKVDETFYKGISTRNSYTPEIKIVSLVQDEPRGGTGLVDAFKILSKVPYERQLSLTFKLGDSLAEELVHAMSLIRLGKRSEALNKLQALGDNNIIANHLAEKVRMCGVKMEDLTVSIVPFQECTVGTLADLARIFKVLAEERLCDSSLRDLAYQTALATFKNKNSGEESSESEYIQMQLREEANRVCGPQIEDTVGGMCFPKDSSSGLCSILTLDQGSTALQKPGFPNQTGSGHSPPSSLRDDTSICSYPSHLEISVSETVGFKTSNTLASSNEDPNAHSKPCPKNNLVPPSNNNRPTSHPTTTEPVSASVPLKTPNQEEDEEEVFFSFVILHAAEDVDMAEKFKEELESIVGGEGATFSQDFAIPGRNTLMCVEDAINNSAFTILMLTRNFNTRLLEVETSSVLMNAIENLHKYNTVIPFLPQENRMPRENMPKVLRIFIPLEEGNAFERKAKRAMAPARIAKQRRLWLSEQAVRAQVRRQERLRLEERLQMDLILTPPQHGWSHPPGNIHIQNARYIMFGNDSKMTVGQGGDSSGDEEDRF</sequence>
<evidence type="ECO:0000256" key="7">
    <source>
        <dbReference type="SAM" id="MobiDB-lite"/>
    </source>
</evidence>
<dbReference type="GO" id="GO:0035591">
    <property type="term" value="F:signaling adaptor activity"/>
    <property type="evidence" value="ECO:0007669"/>
    <property type="project" value="TreeGrafter"/>
</dbReference>
<feature type="domain" description="TIR" evidence="8">
    <location>
        <begin position="327"/>
        <end position="463"/>
    </location>
</feature>
<evidence type="ECO:0000256" key="4">
    <source>
        <dbReference type="ARBA" id="ARBA00022588"/>
    </source>
</evidence>
<evidence type="ECO:0000256" key="1">
    <source>
        <dbReference type="ARBA" id="ARBA00004496"/>
    </source>
</evidence>
<dbReference type="GO" id="GO:0032481">
    <property type="term" value="P:positive regulation of type I interferon production"/>
    <property type="evidence" value="ECO:0007669"/>
    <property type="project" value="TreeGrafter"/>
</dbReference>
<keyword evidence="5" id="KW-0391">Immunity</keyword>